<dbReference type="CDD" id="cd06170">
    <property type="entry name" value="LuxR_C_like"/>
    <property type="match status" value="1"/>
</dbReference>
<dbReference type="PRINTS" id="PR00038">
    <property type="entry name" value="HTHLUXR"/>
</dbReference>
<feature type="region of interest" description="Disordered" evidence="6">
    <location>
        <begin position="151"/>
        <end position="171"/>
    </location>
</feature>
<dbReference type="SMART" id="SM00421">
    <property type="entry name" value="HTH_LUXR"/>
    <property type="match status" value="1"/>
</dbReference>
<dbReference type="SUPFAM" id="SSF52172">
    <property type="entry name" value="CheY-like"/>
    <property type="match status" value="1"/>
</dbReference>
<comment type="caution">
    <text evidence="9">The sequence shown here is derived from an EMBL/GenBank/DDBJ whole genome shotgun (WGS) entry which is preliminary data.</text>
</comment>
<dbReference type="InterPro" id="IPR001789">
    <property type="entry name" value="Sig_transdc_resp-reg_receiver"/>
</dbReference>
<dbReference type="PROSITE" id="PS00622">
    <property type="entry name" value="HTH_LUXR_1"/>
    <property type="match status" value="1"/>
</dbReference>
<evidence type="ECO:0000256" key="6">
    <source>
        <dbReference type="SAM" id="MobiDB-lite"/>
    </source>
</evidence>
<dbReference type="InterPro" id="IPR016032">
    <property type="entry name" value="Sig_transdc_resp-reg_C-effctor"/>
</dbReference>
<dbReference type="CDD" id="cd17535">
    <property type="entry name" value="REC_NarL-like"/>
    <property type="match status" value="1"/>
</dbReference>
<evidence type="ECO:0000313" key="9">
    <source>
        <dbReference type="EMBL" id="MUN54507.1"/>
    </source>
</evidence>
<dbReference type="SMART" id="SM00448">
    <property type="entry name" value="REC"/>
    <property type="match status" value="1"/>
</dbReference>
<dbReference type="GO" id="GO:0000160">
    <property type="term" value="P:phosphorelay signal transduction system"/>
    <property type="evidence" value="ECO:0007669"/>
    <property type="project" value="InterPro"/>
</dbReference>
<organism evidence="9 10">
    <name type="scientific">Rothia koreensis</name>
    <dbReference type="NCBI Taxonomy" id="592378"/>
    <lineage>
        <taxon>Bacteria</taxon>
        <taxon>Bacillati</taxon>
        <taxon>Actinomycetota</taxon>
        <taxon>Actinomycetes</taxon>
        <taxon>Micrococcales</taxon>
        <taxon>Micrococcaceae</taxon>
        <taxon>Rothia</taxon>
    </lineage>
</organism>
<gene>
    <name evidence="9" type="ORF">GMA10_04650</name>
</gene>
<dbReference type="RefSeq" id="WP_162421372.1">
    <property type="nucleotide sequence ID" value="NZ_NOIQ01000004.1"/>
</dbReference>
<evidence type="ECO:0000259" key="8">
    <source>
        <dbReference type="PROSITE" id="PS50110"/>
    </source>
</evidence>
<dbReference type="InterPro" id="IPR011006">
    <property type="entry name" value="CheY-like_superfamily"/>
</dbReference>
<evidence type="ECO:0000256" key="3">
    <source>
        <dbReference type="ARBA" id="ARBA00023125"/>
    </source>
</evidence>
<name>A0A7K1LH36_9MICC</name>
<dbReference type="GO" id="GO:0006355">
    <property type="term" value="P:regulation of DNA-templated transcription"/>
    <property type="evidence" value="ECO:0007669"/>
    <property type="project" value="InterPro"/>
</dbReference>
<dbReference type="PANTHER" id="PTHR43214:SF24">
    <property type="entry name" value="TRANSCRIPTIONAL REGULATORY PROTEIN NARL-RELATED"/>
    <property type="match status" value="1"/>
</dbReference>
<dbReference type="AlphaFoldDB" id="A0A7K1LH36"/>
<feature type="domain" description="HTH luxR-type" evidence="7">
    <location>
        <begin position="172"/>
        <end position="237"/>
    </location>
</feature>
<feature type="domain" description="Response regulatory" evidence="8">
    <location>
        <begin position="13"/>
        <end position="129"/>
    </location>
</feature>
<dbReference type="SUPFAM" id="SSF46894">
    <property type="entry name" value="C-terminal effector domain of the bipartite response regulators"/>
    <property type="match status" value="1"/>
</dbReference>
<dbReference type="PANTHER" id="PTHR43214">
    <property type="entry name" value="TWO-COMPONENT RESPONSE REGULATOR"/>
    <property type="match status" value="1"/>
</dbReference>
<dbReference type="EMBL" id="WOGT01000002">
    <property type="protein sequence ID" value="MUN54507.1"/>
    <property type="molecule type" value="Genomic_DNA"/>
</dbReference>
<accession>A0A7K1LH36</accession>
<keyword evidence="1 5" id="KW-0597">Phosphoprotein</keyword>
<keyword evidence="10" id="KW-1185">Reference proteome</keyword>
<feature type="modified residue" description="4-aspartylphosphate" evidence="5">
    <location>
        <position position="64"/>
    </location>
</feature>
<keyword evidence="2" id="KW-0805">Transcription regulation</keyword>
<dbReference type="PROSITE" id="PS50110">
    <property type="entry name" value="RESPONSE_REGULATORY"/>
    <property type="match status" value="1"/>
</dbReference>
<keyword evidence="4" id="KW-0804">Transcription</keyword>
<dbReference type="PROSITE" id="PS50043">
    <property type="entry name" value="HTH_LUXR_2"/>
    <property type="match status" value="1"/>
</dbReference>
<reference evidence="9 10" key="1">
    <citation type="submission" date="2019-12" db="EMBL/GenBank/DDBJ databases">
        <authorList>
            <person name="Li J."/>
            <person name="Shi Y."/>
            <person name="Xu G."/>
            <person name="Xiao D."/>
            <person name="Ran X."/>
        </authorList>
    </citation>
    <scope>NUCLEOTIDE SEQUENCE [LARGE SCALE GENOMIC DNA]</scope>
    <source>
        <strain evidence="9 10">JCM 15915</strain>
    </source>
</reference>
<dbReference type="Pfam" id="PF00196">
    <property type="entry name" value="GerE"/>
    <property type="match status" value="1"/>
</dbReference>
<dbReference type="OrthoDB" id="9808843at2"/>
<evidence type="ECO:0000256" key="1">
    <source>
        <dbReference type="ARBA" id="ARBA00022553"/>
    </source>
</evidence>
<evidence type="ECO:0000256" key="2">
    <source>
        <dbReference type="ARBA" id="ARBA00023015"/>
    </source>
</evidence>
<dbReference type="InterPro" id="IPR058245">
    <property type="entry name" value="NreC/VraR/RcsB-like_REC"/>
</dbReference>
<sequence length="240" mass="25884">MTHDRAADPSRIRVLVADDEKLMRAGLRLMIDGTNGVSVVGEAADGAQAIDQVERLDPDVVLMDIRMPGTDGIEATRRLRQADVRAHVVVLTAFETDTFLLDALRAGAVSFLLKDSPPEQVVQAVHDAAQGESRFSPTVLQRLVRLAAEETPDRPVQELPGGPPGPAAADYSAYAPDGLTTREWEVARLVAQGLTNSDIGDALFLSLPTVKTHVAHLFEKLRVTNRVQLALKVLEIDGAS</sequence>
<evidence type="ECO:0000313" key="10">
    <source>
        <dbReference type="Proteomes" id="UP000462152"/>
    </source>
</evidence>
<dbReference type="Proteomes" id="UP000462152">
    <property type="component" value="Unassembled WGS sequence"/>
</dbReference>
<proteinExistence type="predicted"/>
<evidence type="ECO:0000259" key="7">
    <source>
        <dbReference type="PROSITE" id="PS50043"/>
    </source>
</evidence>
<dbReference type="InterPro" id="IPR000792">
    <property type="entry name" value="Tscrpt_reg_LuxR_C"/>
</dbReference>
<protein>
    <submittedName>
        <fullName evidence="9">Response regulator</fullName>
    </submittedName>
</protein>
<dbReference type="GO" id="GO:0003677">
    <property type="term" value="F:DNA binding"/>
    <property type="evidence" value="ECO:0007669"/>
    <property type="project" value="UniProtKB-KW"/>
</dbReference>
<dbReference type="InterPro" id="IPR039420">
    <property type="entry name" value="WalR-like"/>
</dbReference>
<dbReference type="Gene3D" id="3.40.50.2300">
    <property type="match status" value="1"/>
</dbReference>
<keyword evidence="3" id="KW-0238">DNA-binding</keyword>
<evidence type="ECO:0000256" key="4">
    <source>
        <dbReference type="ARBA" id="ARBA00023163"/>
    </source>
</evidence>
<evidence type="ECO:0000256" key="5">
    <source>
        <dbReference type="PROSITE-ProRule" id="PRU00169"/>
    </source>
</evidence>
<dbReference type="Pfam" id="PF00072">
    <property type="entry name" value="Response_reg"/>
    <property type="match status" value="1"/>
</dbReference>